<dbReference type="Gene3D" id="1.20.1280.50">
    <property type="match status" value="1"/>
</dbReference>
<protein>
    <recommendedName>
        <fullName evidence="1">F-box domain-containing protein</fullName>
    </recommendedName>
</protein>
<feature type="non-terminal residue" evidence="2">
    <location>
        <position position="123"/>
    </location>
</feature>
<accession>A0AAD7CM77</accession>
<evidence type="ECO:0000313" key="2">
    <source>
        <dbReference type="EMBL" id="KAJ7653037.1"/>
    </source>
</evidence>
<dbReference type="Proteomes" id="UP001221757">
    <property type="component" value="Unassembled WGS sequence"/>
</dbReference>
<evidence type="ECO:0000313" key="3">
    <source>
        <dbReference type="Proteomes" id="UP001221757"/>
    </source>
</evidence>
<dbReference type="AlphaFoldDB" id="A0AAD7CM77"/>
<dbReference type="Pfam" id="PF12937">
    <property type="entry name" value="F-box-like"/>
    <property type="match status" value="1"/>
</dbReference>
<gene>
    <name evidence="2" type="ORF">B0H17DRAFT_865281</name>
</gene>
<keyword evidence="3" id="KW-1185">Reference proteome</keyword>
<name>A0AAD7CM77_MYCRO</name>
<evidence type="ECO:0000259" key="1">
    <source>
        <dbReference type="Pfam" id="PF12937"/>
    </source>
</evidence>
<sequence>EIARYDTEISRVKAQLGRLEADHAALHTHYVTCRGLLSPIRRLPSEILVDIFALCAGSFAPECDIGGDGQETPVAIEMSRIAQMPLLTASAVCSRWHTIVMGTPTLWDTVELNSVLWTAPDAN</sequence>
<feature type="non-terminal residue" evidence="2">
    <location>
        <position position="1"/>
    </location>
</feature>
<proteinExistence type="predicted"/>
<comment type="caution">
    <text evidence="2">The sequence shown here is derived from an EMBL/GenBank/DDBJ whole genome shotgun (WGS) entry which is preliminary data.</text>
</comment>
<feature type="domain" description="F-box" evidence="1">
    <location>
        <begin position="40"/>
        <end position="110"/>
    </location>
</feature>
<dbReference type="InterPro" id="IPR001810">
    <property type="entry name" value="F-box_dom"/>
</dbReference>
<dbReference type="EMBL" id="JARKIE010000338">
    <property type="protein sequence ID" value="KAJ7653037.1"/>
    <property type="molecule type" value="Genomic_DNA"/>
</dbReference>
<reference evidence="2" key="1">
    <citation type="submission" date="2023-03" db="EMBL/GenBank/DDBJ databases">
        <title>Massive genome expansion in bonnet fungi (Mycena s.s.) driven by repeated elements and novel gene families across ecological guilds.</title>
        <authorList>
            <consortium name="Lawrence Berkeley National Laboratory"/>
            <person name="Harder C.B."/>
            <person name="Miyauchi S."/>
            <person name="Viragh M."/>
            <person name="Kuo A."/>
            <person name="Thoen E."/>
            <person name="Andreopoulos B."/>
            <person name="Lu D."/>
            <person name="Skrede I."/>
            <person name="Drula E."/>
            <person name="Henrissat B."/>
            <person name="Morin E."/>
            <person name="Kohler A."/>
            <person name="Barry K."/>
            <person name="LaButti K."/>
            <person name="Morin E."/>
            <person name="Salamov A."/>
            <person name="Lipzen A."/>
            <person name="Mereny Z."/>
            <person name="Hegedus B."/>
            <person name="Baldrian P."/>
            <person name="Stursova M."/>
            <person name="Weitz H."/>
            <person name="Taylor A."/>
            <person name="Grigoriev I.V."/>
            <person name="Nagy L.G."/>
            <person name="Martin F."/>
            <person name="Kauserud H."/>
        </authorList>
    </citation>
    <scope>NUCLEOTIDE SEQUENCE</scope>
    <source>
        <strain evidence="2">CBHHK067</strain>
    </source>
</reference>
<organism evidence="2 3">
    <name type="scientific">Mycena rosella</name>
    <name type="common">Pink bonnet</name>
    <name type="synonym">Agaricus rosellus</name>
    <dbReference type="NCBI Taxonomy" id="1033263"/>
    <lineage>
        <taxon>Eukaryota</taxon>
        <taxon>Fungi</taxon>
        <taxon>Dikarya</taxon>
        <taxon>Basidiomycota</taxon>
        <taxon>Agaricomycotina</taxon>
        <taxon>Agaricomycetes</taxon>
        <taxon>Agaricomycetidae</taxon>
        <taxon>Agaricales</taxon>
        <taxon>Marasmiineae</taxon>
        <taxon>Mycenaceae</taxon>
        <taxon>Mycena</taxon>
    </lineage>
</organism>